<evidence type="ECO:0000313" key="3">
    <source>
        <dbReference type="Proteomes" id="UP000179797"/>
    </source>
</evidence>
<comment type="caution">
    <text evidence="2">The sequence shown here is derived from an EMBL/GenBank/DDBJ whole genome shotgun (WGS) entry which is preliminary data.</text>
</comment>
<protein>
    <recommendedName>
        <fullName evidence="4">Peptidyl-arginine deiminase</fullName>
    </recommendedName>
</protein>
<sequence>MIKTTHQYIDQFPYRQSNTSLILGTIHPHKTDDFKINFFYGNKVTIWGILAEAFPDQKFDSRTSIEKTLRKNNVWISDIILSCERAHDSVTQDALLENLELNSEMIEEGIRNSLITEIFFTSGFNKNGAAKLFCDVFSIKSELDSKREFKIDAKYFGREIVGKVLFSPSGQANIGISNNKEFIKQRDKYVNSTRAVQEFKVDTYRKAFHNQFSIQKSKKVKSSQLYLSKLLIKEYPKVWNTIKRVLDKYQISPSFLEVTNDIWCRDYMPIKTSKGELVQFRYEPSYLRNNPQLQSDPTVVNTSNNISAIYSGINLDGGNIELLGDTAILTERIFKENLPLPKEEVIKNIEKVLGVKSYFVRDMTEDMTGHIDGYLRIIREGLLVVNELGNDFKYIRDSFLKMNDQLGWDYVEMPWFDYRGKDKTPECAIGIYTNFLVFDEIVLFPIFEVEGNKDNEALEVISKLYPEKKIEPININEVVMQGGLINCISWVN</sequence>
<keyword evidence="3" id="KW-1185">Reference proteome</keyword>
<dbReference type="GO" id="GO:0004668">
    <property type="term" value="F:protein-arginine deiminase activity"/>
    <property type="evidence" value="ECO:0007669"/>
    <property type="project" value="InterPro"/>
</dbReference>
<dbReference type="PANTHER" id="PTHR31377:SF0">
    <property type="entry name" value="AGMATINE DEIMINASE-RELATED"/>
    <property type="match status" value="1"/>
</dbReference>
<keyword evidence="1" id="KW-0378">Hydrolase</keyword>
<dbReference type="GO" id="GO:0047632">
    <property type="term" value="F:agmatine deiminase activity"/>
    <property type="evidence" value="ECO:0007669"/>
    <property type="project" value="TreeGrafter"/>
</dbReference>
<evidence type="ECO:0000313" key="2">
    <source>
        <dbReference type="EMBL" id="OHX64319.1"/>
    </source>
</evidence>
<dbReference type="STRING" id="915059.NH26_22250"/>
<evidence type="ECO:0008006" key="4">
    <source>
        <dbReference type="Google" id="ProtNLM"/>
    </source>
</evidence>
<dbReference type="Proteomes" id="UP000179797">
    <property type="component" value="Unassembled WGS sequence"/>
</dbReference>
<dbReference type="EMBL" id="JRYR02000002">
    <property type="protein sequence ID" value="OHX64319.1"/>
    <property type="molecule type" value="Genomic_DNA"/>
</dbReference>
<gene>
    <name evidence="2" type="ORF">NH26_22250</name>
</gene>
<organism evidence="2 3">
    <name type="scientific">Flammeovirga pacifica</name>
    <dbReference type="NCBI Taxonomy" id="915059"/>
    <lineage>
        <taxon>Bacteria</taxon>
        <taxon>Pseudomonadati</taxon>
        <taxon>Bacteroidota</taxon>
        <taxon>Cytophagia</taxon>
        <taxon>Cytophagales</taxon>
        <taxon>Flammeovirgaceae</taxon>
        <taxon>Flammeovirga</taxon>
    </lineage>
</organism>
<dbReference type="AlphaFoldDB" id="A0A1S1YTH4"/>
<dbReference type="GO" id="GO:0009446">
    <property type="term" value="P:putrescine biosynthetic process"/>
    <property type="evidence" value="ECO:0007669"/>
    <property type="project" value="InterPro"/>
</dbReference>
<dbReference type="OrthoDB" id="7871381at2"/>
<dbReference type="PANTHER" id="PTHR31377">
    <property type="entry name" value="AGMATINE DEIMINASE-RELATED"/>
    <property type="match status" value="1"/>
</dbReference>
<evidence type="ECO:0000256" key="1">
    <source>
        <dbReference type="ARBA" id="ARBA00022801"/>
    </source>
</evidence>
<reference evidence="2 3" key="1">
    <citation type="journal article" date="2012" name="Int. J. Syst. Evol. Microbiol.">
        <title>Flammeovirga pacifica sp. nov., isolated from deep-sea sediment.</title>
        <authorList>
            <person name="Xu H."/>
            <person name="Fu Y."/>
            <person name="Yang N."/>
            <person name="Ding Z."/>
            <person name="Lai Q."/>
            <person name="Zeng R."/>
        </authorList>
    </citation>
    <scope>NUCLEOTIDE SEQUENCE [LARGE SCALE GENOMIC DNA]</scope>
    <source>
        <strain evidence="3">DSM 24597 / LMG 26175 / WPAGA1</strain>
    </source>
</reference>
<dbReference type="RefSeq" id="WP_052431882.1">
    <property type="nucleotide sequence ID" value="NZ_JRYR02000002.1"/>
</dbReference>
<dbReference type="Gene3D" id="3.40.470.10">
    <property type="entry name" value="Uracil-DNA glycosylase-like domain"/>
    <property type="match status" value="1"/>
</dbReference>
<dbReference type="InterPro" id="IPR007466">
    <property type="entry name" value="Peptidyl-Arg-deiminase_porph"/>
</dbReference>
<dbReference type="Pfam" id="PF04371">
    <property type="entry name" value="PAD_porph"/>
    <property type="match status" value="1"/>
</dbReference>
<name>A0A1S1YTH4_FLAPC</name>
<accession>A0A1S1YTH4</accession>
<proteinExistence type="predicted"/>
<dbReference type="InterPro" id="IPR036895">
    <property type="entry name" value="Uracil-DNA_glycosylase-like_sf"/>
</dbReference>
<dbReference type="Gene3D" id="3.75.10.10">
    <property type="entry name" value="L-arginine/glycine Amidinotransferase, Chain A"/>
    <property type="match status" value="1"/>
</dbReference>
<dbReference type="SUPFAM" id="SSF55909">
    <property type="entry name" value="Pentein"/>
    <property type="match status" value="1"/>
</dbReference>